<feature type="region of interest" description="Disordered" evidence="1">
    <location>
        <begin position="31"/>
        <end position="75"/>
    </location>
</feature>
<organism evidence="2 3">
    <name type="scientific">Sphingomonas yabuuchiae</name>
    <dbReference type="NCBI Taxonomy" id="172044"/>
    <lineage>
        <taxon>Bacteria</taxon>
        <taxon>Pseudomonadati</taxon>
        <taxon>Pseudomonadota</taxon>
        <taxon>Alphaproteobacteria</taxon>
        <taxon>Sphingomonadales</taxon>
        <taxon>Sphingomonadaceae</taxon>
        <taxon>Sphingomonas</taxon>
    </lineage>
</organism>
<evidence type="ECO:0000256" key="1">
    <source>
        <dbReference type="SAM" id="MobiDB-lite"/>
    </source>
</evidence>
<sequence>MTARKGAKAACARTDRIRLSATPAIEAAPNRRTIRSPVTAVPQADSASSSTAPPSSFRPMRSRASCSVPASLAWR</sequence>
<evidence type="ECO:0000313" key="3">
    <source>
        <dbReference type="Proteomes" id="UP000073923"/>
    </source>
</evidence>
<dbReference type="Proteomes" id="UP000073923">
    <property type="component" value="Unassembled WGS sequence"/>
</dbReference>
<evidence type="ECO:0000313" key="2">
    <source>
        <dbReference type="EMBL" id="KTT98748.1"/>
    </source>
</evidence>
<protein>
    <submittedName>
        <fullName evidence="2">Uncharacterized protein</fullName>
    </submittedName>
</protein>
<dbReference type="PATRIC" id="fig|172044.3.peg.1532"/>
<comment type="caution">
    <text evidence="2">The sequence shown here is derived from an EMBL/GenBank/DDBJ whole genome shotgun (WGS) entry which is preliminary data.</text>
</comment>
<gene>
    <name evidence="2" type="ORF">NS355_08695</name>
</gene>
<feature type="compositionally biased region" description="Low complexity" evidence="1">
    <location>
        <begin position="42"/>
        <end position="55"/>
    </location>
</feature>
<dbReference type="AlphaFoldDB" id="A0A147IT84"/>
<accession>A0A147IT84</accession>
<name>A0A147IT84_9SPHN</name>
<proteinExistence type="predicted"/>
<dbReference type="EMBL" id="LDTF01000038">
    <property type="protein sequence ID" value="KTT98748.1"/>
    <property type="molecule type" value="Genomic_DNA"/>
</dbReference>
<reference evidence="2 3" key="1">
    <citation type="journal article" date="2016" name="Front. Microbiol.">
        <title>Genomic Resource of Rice Seed Associated Bacteria.</title>
        <authorList>
            <person name="Midha S."/>
            <person name="Bansal K."/>
            <person name="Sharma S."/>
            <person name="Kumar N."/>
            <person name="Patil P.P."/>
            <person name="Chaudhry V."/>
            <person name="Patil P.B."/>
        </authorList>
    </citation>
    <scope>NUCLEOTIDE SEQUENCE [LARGE SCALE GENOMIC DNA]</scope>
    <source>
        <strain evidence="2 3">NS355</strain>
    </source>
</reference>